<reference evidence="3" key="1">
    <citation type="journal article" date="2014" name="Proc. Natl. Acad. Sci. U.S.A.">
        <title>Extensive sampling of basidiomycete genomes demonstrates inadequacy of the white-rot/brown-rot paradigm for wood decay fungi.</title>
        <authorList>
            <person name="Riley R."/>
            <person name="Salamov A.A."/>
            <person name="Brown D.W."/>
            <person name="Nagy L.G."/>
            <person name="Floudas D."/>
            <person name="Held B.W."/>
            <person name="Levasseur A."/>
            <person name="Lombard V."/>
            <person name="Morin E."/>
            <person name="Otillar R."/>
            <person name="Lindquist E.A."/>
            <person name="Sun H."/>
            <person name="LaButti K.M."/>
            <person name="Schmutz J."/>
            <person name="Jabbour D."/>
            <person name="Luo H."/>
            <person name="Baker S.E."/>
            <person name="Pisabarro A.G."/>
            <person name="Walton J.D."/>
            <person name="Blanchette R.A."/>
            <person name="Henrissat B."/>
            <person name="Martin F."/>
            <person name="Cullen D."/>
            <person name="Hibbett D.S."/>
            <person name="Grigoriev I.V."/>
        </authorList>
    </citation>
    <scope>NUCLEOTIDE SEQUENCE [LARGE SCALE GENOMIC DNA]</scope>
    <source>
        <strain evidence="3">MUCL 33604</strain>
    </source>
</reference>
<accession>A0A067Q8N5</accession>
<dbReference type="Proteomes" id="UP000027265">
    <property type="component" value="Unassembled WGS sequence"/>
</dbReference>
<evidence type="ECO:0000313" key="2">
    <source>
        <dbReference type="EMBL" id="KDQ63413.1"/>
    </source>
</evidence>
<feature type="region of interest" description="Disordered" evidence="1">
    <location>
        <begin position="171"/>
        <end position="245"/>
    </location>
</feature>
<feature type="region of interest" description="Disordered" evidence="1">
    <location>
        <begin position="1"/>
        <end position="36"/>
    </location>
</feature>
<dbReference type="AlphaFoldDB" id="A0A067Q8N5"/>
<keyword evidence="3" id="KW-1185">Reference proteome</keyword>
<feature type="compositionally biased region" description="Basic and acidic residues" evidence="1">
    <location>
        <begin position="215"/>
        <end position="229"/>
    </location>
</feature>
<dbReference type="OrthoDB" id="10251155at2759"/>
<dbReference type="HOGENOM" id="CLU_100707_0_0_1"/>
<sequence length="293" mass="32955">MSSSGVDSSLHMSPRRPIRTATTPAKPATNHSTRKPVVETDMNAWDGPRDDSGWWDHGVQHNVFDLKAEERRCHVDMVRDMVPFWIRGVEAAQKGETLRMDEFLDNLEDQRKISGWDEVPEPLHKDSGLAVGKGWDAEQPNGGWGTVDGWWADQVDARQIDTSGANLDGGWGTGNGWDSWGPQHSGGGWGNEPAPLAQRTADLPKSSQNTHSGRGRNDWKLRQAREGKKPMGRAAPVRSDRPQDSWKFVETVARKEEANPQKTRKLHDFYQMPTQDKVKSIQDMIRDLHSRPV</sequence>
<protein>
    <submittedName>
        <fullName evidence="2">Uncharacterized protein</fullName>
    </submittedName>
</protein>
<evidence type="ECO:0000313" key="3">
    <source>
        <dbReference type="Proteomes" id="UP000027265"/>
    </source>
</evidence>
<organism evidence="2 3">
    <name type="scientific">Jaapia argillacea MUCL 33604</name>
    <dbReference type="NCBI Taxonomy" id="933084"/>
    <lineage>
        <taxon>Eukaryota</taxon>
        <taxon>Fungi</taxon>
        <taxon>Dikarya</taxon>
        <taxon>Basidiomycota</taxon>
        <taxon>Agaricomycotina</taxon>
        <taxon>Agaricomycetes</taxon>
        <taxon>Agaricomycetidae</taxon>
        <taxon>Jaapiales</taxon>
        <taxon>Jaapiaceae</taxon>
        <taxon>Jaapia</taxon>
    </lineage>
</organism>
<evidence type="ECO:0000256" key="1">
    <source>
        <dbReference type="SAM" id="MobiDB-lite"/>
    </source>
</evidence>
<gene>
    <name evidence="2" type="ORF">JAAARDRAFT_29444</name>
</gene>
<dbReference type="InParanoid" id="A0A067Q8N5"/>
<name>A0A067Q8N5_9AGAM</name>
<dbReference type="EMBL" id="KL197710">
    <property type="protein sequence ID" value="KDQ63413.1"/>
    <property type="molecule type" value="Genomic_DNA"/>
</dbReference>
<dbReference type="STRING" id="933084.A0A067Q8N5"/>
<feature type="compositionally biased region" description="Polar residues" evidence="1">
    <location>
        <begin position="1"/>
        <end position="11"/>
    </location>
</feature>
<proteinExistence type="predicted"/>